<gene>
    <name evidence="2" type="ORF">MTY_1805</name>
</gene>
<dbReference type="Gene3D" id="3.40.50.2000">
    <property type="entry name" value="Glycogen Phosphorylase B"/>
    <property type="match status" value="2"/>
</dbReference>
<protein>
    <submittedName>
        <fullName evidence="2">UDP-N-acetylglucosamine 2-epimerase</fullName>
    </submittedName>
</protein>
<dbReference type="EMBL" id="DF238840">
    <property type="protein sequence ID" value="GAF26465.1"/>
    <property type="molecule type" value="Genomic_DNA"/>
</dbReference>
<name>A0A0S6UBJ8_NEOTH</name>
<dbReference type="RefSeq" id="WP_025774182.1">
    <property type="nucleotide sequence ID" value="NZ_DF238840.1"/>
</dbReference>
<reference evidence="2" key="1">
    <citation type="journal article" date="2014" name="Gene">
        <title>Genome-guided analysis of transformation efficiency and carbon dioxide assimilation by Moorella thermoacetica Y72.</title>
        <authorList>
            <person name="Tsukahara K."/>
            <person name="Kita A."/>
            <person name="Nakashimada Y."/>
            <person name="Hoshino T."/>
            <person name="Murakami K."/>
        </authorList>
    </citation>
    <scope>NUCLEOTIDE SEQUENCE [LARGE SCALE GENOMIC DNA]</scope>
    <source>
        <strain evidence="2">Y72</strain>
    </source>
</reference>
<dbReference type="InterPro" id="IPR003331">
    <property type="entry name" value="UDP_GlcNAc_Epimerase_2_dom"/>
</dbReference>
<dbReference type="Pfam" id="PF02350">
    <property type="entry name" value="Epimerase_2"/>
    <property type="match status" value="1"/>
</dbReference>
<dbReference type="GO" id="GO:0004553">
    <property type="term" value="F:hydrolase activity, hydrolyzing O-glycosyl compounds"/>
    <property type="evidence" value="ECO:0007669"/>
    <property type="project" value="InterPro"/>
</dbReference>
<sequence length="400" mass="44656">MRKIMVFTATRAEYGLLKPVIRRLAASPHCEPILVAGGDHLSEIKGHTIEEIINDGFEVKATIINTYLGDTPVDIAKAIALATSKFTEIIARQKPDLLLLLGDRYELLAPATCALLHRIPIAHIGGGETTFGVLDEQVRHALTKMAHLHFASTWEYGWRIRQMGEEAWRIYVVGASGVENIRRKDFMAPRELYDKFDINPDLPTLLITYHPETLTNTQEPVKRIKELIAALKEFPEYQQVITYPGTEVGYLSIIESWKEYASCRPNVKLYPSLGSRGYLGLMRLAAAVVGNSSSGIIEAPSFHVPTVNIGDRQKGRIKAASVIDVAGDKESIAAGLNKALKDQEFRRGLSNVTNPYDPYGDGDVSGRIVKVLRTIPLDHKLLEKHLEFPLPEEERNYHVQ</sequence>
<dbReference type="PANTHER" id="PTHR43174">
    <property type="entry name" value="UDP-N-ACETYLGLUCOSAMINE 2-EPIMERASE"/>
    <property type="match status" value="1"/>
</dbReference>
<accession>A0A0S6UBJ8</accession>
<dbReference type="NCBIfam" id="TIGR03568">
    <property type="entry name" value="NeuC_NnaA"/>
    <property type="match status" value="1"/>
</dbReference>
<dbReference type="PANTHER" id="PTHR43174:SF3">
    <property type="entry name" value="UDP-N-ACETYLGLUCOSAMINE 2-EPIMERASE"/>
    <property type="match status" value="1"/>
</dbReference>
<dbReference type="InterPro" id="IPR029767">
    <property type="entry name" value="WecB-like"/>
</dbReference>
<dbReference type="GO" id="GO:0006047">
    <property type="term" value="P:UDP-N-acetylglucosamine metabolic process"/>
    <property type="evidence" value="ECO:0007669"/>
    <property type="project" value="InterPro"/>
</dbReference>
<evidence type="ECO:0000313" key="2">
    <source>
        <dbReference type="EMBL" id="GAF26465.1"/>
    </source>
</evidence>
<proteinExistence type="predicted"/>
<feature type="domain" description="UDP-N-acetylglucosamine 2-epimerase" evidence="1">
    <location>
        <begin position="23"/>
        <end position="373"/>
    </location>
</feature>
<dbReference type="InterPro" id="IPR020004">
    <property type="entry name" value="UDP-GlcNAc_Epase"/>
</dbReference>
<dbReference type="CDD" id="cd03786">
    <property type="entry name" value="GTB_UDP-GlcNAc_2-Epimerase"/>
    <property type="match status" value="1"/>
</dbReference>
<dbReference type="SUPFAM" id="SSF53756">
    <property type="entry name" value="UDP-Glycosyltransferase/glycogen phosphorylase"/>
    <property type="match status" value="1"/>
</dbReference>
<evidence type="ECO:0000259" key="1">
    <source>
        <dbReference type="Pfam" id="PF02350"/>
    </source>
</evidence>
<dbReference type="AlphaFoldDB" id="A0A0S6UBJ8"/>
<dbReference type="Proteomes" id="UP000063718">
    <property type="component" value="Unassembled WGS sequence"/>
</dbReference>
<organism evidence="2">
    <name type="scientific">Moorella thermoacetica Y72</name>
    <dbReference type="NCBI Taxonomy" id="1325331"/>
    <lineage>
        <taxon>Bacteria</taxon>
        <taxon>Bacillati</taxon>
        <taxon>Bacillota</taxon>
        <taxon>Clostridia</taxon>
        <taxon>Neomoorellales</taxon>
        <taxon>Neomoorellaceae</taxon>
        <taxon>Neomoorella</taxon>
    </lineage>
</organism>